<feature type="compositionally biased region" description="Polar residues" evidence="1">
    <location>
        <begin position="62"/>
        <end position="71"/>
    </location>
</feature>
<proteinExistence type="predicted"/>
<dbReference type="Proteomes" id="UP000593564">
    <property type="component" value="Unassembled WGS sequence"/>
</dbReference>
<protein>
    <submittedName>
        <fullName evidence="2">Uncharacterized protein</fullName>
    </submittedName>
</protein>
<name>A0A7J7FZV6_CAMSI</name>
<feature type="region of interest" description="Disordered" evidence="1">
    <location>
        <begin position="45"/>
        <end position="71"/>
    </location>
</feature>
<sequence>MEPHSSEPAAGIIPQPGDSPTDLSIADQLAESGAESSRVVELETINTELESERPSSRDPINLRNSQDPSQC</sequence>
<feature type="region of interest" description="Disordered" evidence="1">
    <location>
        <begin position="1"/>
        <end position="24"/>
    </location>
</feature>
<evidence type="ECO:0000313" key="2">
    <source>
        <dbReference type="EMBL" id="KAF5933675.1"/>
    </source>
</evidence>
<comment type="caution">
    <text evidence="2">The sequence shown here is derived from an EMBL/GenBank/DDBJ whole genome shotgun (WGS) entry which is preliminary data.</text>
</comment>
<evidence type="ECO:0000256" key="1">
    <source>
        <dbReference type="SAM" id="MobiDB-lite"/>
    </source>
</evidence>
<evidence type="ECO:0000313" key="3">
    <source>
        <dbReference type="Proteomes" id="UP000593564"/>
    </source>
</evidence>
<accession>A0A7J7FZV6</accession>
<reference evidence="3" key="1">
    <citation type="journal article" date="2020" name="Nat. Commun.">
        <title>Genome assembly of wild tea tree DASZ reveals pedigree and selection history of tea varieties.</title>
        <authorList>
            <person name="Zhang W."/>
            <person name="Zhang Y."/>
            <person name="Qiu H."/>
            <person name="Guo Y."/>
            <person name="Wan H."/>
            <person name="Zhang X."/>
            <person name="Scossa F."/>
            <person name="Alseekh S."/>
            <person name="Zhang Q."/>
            <person name="Wang P."/>
            <person name="Xu L."/>
            <person name="Schmidt M.H."/>
            <person name="Jia X."/>
            <person name="Li D."/>
            <person name="Zhu A."/>
            <person name="Guo F."/>
            <person name="Chen W."/>
            <person name="Ni D."/>
            <person name="Usadel B."/>
            <person name="Fernie A.R."/>
            <person name="Wen W."/>
        </authorList>
    </citation>
    <scope>NUCLEOTIDE SEQUENCE [LARGE SCALE GENOMIC DNA]</scope>
    <source>
        <strain evidence="3">cv. G240</strain>
    </source>
</reference>
<organism evidence="2 3">
    <name type="scientific">Camellia sinensis</name>
    <name type="common">Tea plant</name>
    <name type="synonym">Thea sinensis</name>
    <dbReference type="NCBI Taxonomy" id="4442"/>
    <lineage>
        <taxon>Eukaryota</taxon>
        <taxon>Viridiplantae</taxon>
        <taxon>Streptophyta</taxon>
        <taxon>Embryophyta</taxon>
        <taxon>Tracheophyta</taxon>
        <taxon>Spermatophyta</taxon>
        <taxon>Magnoliopsida</taxon>
        <taxon>eudicotyledons</taxon>
        <taxon>Gunneridae</taxon>
        <taxon>Pentapetalae</taxon>
        <taxon>asterids</taxon>
        <taxon>Ericales</taxon>
        <taxon>Theaceae</taxon>
        <taxon>Camellia</taxon>
    </lineage>
</organism>
<reference evidence="2 3" key="2">
    <citation type="submission" date="2020-07" db="EMBL/GenBank/DDBJ databases">
        <title>Genome assembly of wild tea tree DASZ reveals pedigree and selection history of tea varieties.</title>
        <authorList>
            <person name="Zhang W."/>
        </authorList>
    </citation>
    <scope>NUCLEOTIDE SEQUENCE [LARGE SCALE GENOMIC DNA]</scope>
    <source>
        <strain evidence="3">cv. G240</strain>
        <tissue evidence="2">Leaf</tissue>
    </source>
</reference>
<dbReference type="EMBL" id="JACBKZ010000014">
    <property type="protein sequence ID" value="KAF5933675.1"/>
    <property type="molecule type" value="Genomic_DNA"/>
</dbReference>
<gene>
    <name evidence="2" type="ORF">HYC85_029846</name>
</gene>
<dbReference type="AlphaFoldDB" id="A0A7J7FZV6"/>
<keyword evidence="3" id="KW-1185">Reference proteome</keyword>